<comment type="caution">
    <text evidence="1">The sequence shown here is derived from an EMBL/GenBank/DDBJ whole genome shotgun (WGS) entry which is preliminary data.</text>
</comment>
<evidence type="ECO:0000313" key="1">
    <source>
        <dbReference type="EMBL" id="KAF9474518.1"/>
    </source>
</evidence>
<gene>
    <name evidence="1" type="ORF">BDN70DRAFT_312023</name>
</gene>
<protein>
    <submittedName>
        <fullName evidence="1">Uncharacterized protein</fullName>
    </submittedName>
</protein>
<accession>A0A9P6CWE6</accession>
<evidence type="ECO:0000313" key="2">
    <source>
        <dbReference type="Proteomes" id="UP000807469"/>
    </source>
</evidence>
<dbReference type="AlphaFoldDB" id="A0A9P6CWE6"/>
<name>A0A9P6CWE6_9AGAR</name>
<dbReference type="Proteomes" id="UP000807469">
    <property type="component" value="Unassembled WGS sequence"/>
</dbReference>
<proteinExistence type="predicted"/>
<dbReference type="EMBL" id="MU155375">
    <property type="protein sequence ID" value="KAF9474518.1"/>
    <property type="molecule type" value="Genomic_DNA"/>
</dbReference>
<keyword evidence="2" id="KW-1185">Reference proteome</keyword>
<reference evidence="1" key="1">
    <citation type="submission" date="2020-11" db="EMBL/GenBank/DDBJ databases">
        <authorList>
            <consortium name="DOE Joint Genome Institute"/>
            <person name="Ahrendt S."/>
            <person name="Riley R."/>
            <person name="Andreopoulos W."/>
            <person name="Labutti K."/>
            <person name="Pangilinan J."/>
            <person name="Ruiz-Duenas F.J."/>
            <person name="Barrasa J.M."/>
            <person name="Sanchez-Garcia M."/>
            <person name="Camarero S."/>
            <person name="Miyauchi S."/>
            <person name="Serrano A."/>
            <person name="Linde D."/>
            <person name="Babiker R."/>
            <person name="Drula E."/>
            <person name="Ayuso-Fernandez I."/>
            <person name="Pacheco R."/>
            <person name="Padilla G."/>
            <person name="Ferreira P."/>
            <person name="Barriuso J."/>
            <person name="Kellner H."/>
            <person name="Castanera R."/>
            <person name="Alfaro M."/>
            <person name="Ramirez L."/>
            <person name="Pisabarro A.G."/>
            <person name="Kuo A."/>
            <person name="Tritt A."/>
            <person name="Lipzen A."/>
            <person name="He G."/>
            <person name="Yan M."/>
            <person name="Ng V."/>
            <person name="Cullen D."/>
            <person name="Martin F."/>
            <person name="Rosso M.-N."/>
            <person name="Henrissat B."/>
            <person name="Hibbett D."/>
            <person name="Martinez A.T."/>
            <person name="Grigoriev I.V."/>
        </authorList>
    </citation>
    <scope>NUCLEOTIDE SEQUENCE</scope>
    <source>
        <strain evidence="1">CIRM-BRFM 674</strain>
    </source>
</reference>
<sequence length="88" mass="10289">MSSYHAIHLELLKIDQMILQASAARLIKKIHHDLVERQCKLFEKVAKLDNHYPSPLRLPHLPDHLQSETLLIIFREVCLRSDARNEKA</sequence>
<organism evidence="1 2">
    <name type="scientific">Pholiota conissans</name>
    <dbReference type="NCBI Taxonomy" id="109636"/>
    <lineage>
        <taxon>Eukaryota</taxon>
        <taxon>Fungi</taxon>
        <taxon>Dikarya</taxon>
        <taxon>Basidiomycota</taxon>
        <taxon>Agaricomycotina</taxon>
        <taxon>Agaricomycetes</taxon>
        <taxon>Agaricomycetidae</taxon>
        <taxon>Agaricales</taxon>
        <taxon>Agaricineae</taxon>
        <taxon>Strophariaceae</taxon>
        <taxon>Pholiota</taxon>
    </lineage>
</organism>